<dbReference type="GO" id="GO:0016740">
    <property type="term" value="F:transferase activity"/>
    <property type="evidence" value="ECO:0007669"/>
    <property type="project" value="UniProtKB-KW"/>
</dbReference>
<evidence type="ECO:0000313" key="3">
    <source>
        <dbReference type="Proteomes" id="UP000624709"/>
    </source>
</evidence>
<proteinExistence type="predicted"/>
<comment type="caution">
    <text evidence="2">The sequence shown here is derived from an EMBL/GenBank/DDBJ whole genome shotgun (WGS) entry which is preliminary data.</text>
</comment>
<dbReference type="InterPro" id="IPR050834">
    <property type="entry name" value="Glycosyltransf_2"/>
</dbReference>
<dbReference type="Gene3D" id="3.90.550.10">
    <property type="entry name" value="Spore Coat Polysaccharide Biosynthesis Protein SpsA, Chain A"/>
    <property type="match status" value="1"/>
</dbReference>
<feature type="domain" description="Glycosyltransferase 2-like" evidence="1">
    <location>
        <begin position="24"/>
        <end position="156"/>
    </location>
</feature>
<evidence type="ECO:0000259" key="1">
    <source>
        <dbReference type="Pfam" id="PF00535"/>
    </source>
</evidence>
<gene>
    <name evidence="2" type="ORF">Apa02nite_078940</name>
</gene>
<dbReference type="SUPFAM" id="SSF53448">
    <property type="entry name" value="Nucleotide-diphospho-sugar transferases"/>
    <property type="match status" value="1"/>
</dbReference>
<dbReference type="Pfam" id="PF00535">
    <property type="entry name" value="Glycos_transf_2"/>
    <property type="match status" value="1"/>
</dbReference>
<dbReference type="RefSeq" id="WP_203829581.1">
    <property type="nucleotide sequence ID" value="NZ_BAAATY010000044.1"/>
</dbReference>
<dbReference type="CDD" id="cd00761">
    <property type="entry name" value="Glyco_tranf_GTA_type"/>
    <property type="match status" value="1"/>
</dbReference>
<name>A0ABQ4BNC2_9ACTN</name>
<sequence>MSRLTERARVSTPEPTPARGALISVVIPTYNYGHFLPQSVGSVLAQQGVETEVIVVDDFSTDDTAEVAAKMAAADPRVKLVRNPTNHGPCVAFNDGLAVATGEFVVRLDADDLITTGSFQRAVALFDRFPEVGLVYGHPLHFETETPPEPRTDVESWSIWSGEDWIAERCRLGVNCITTPEAIVRASVYAEMGPWDTRMRYACDMEAWMRAAAVADVGRINGPDQALHREHSASLSVNAGSGRLLDLRERRVAFDVLFEGPGGKLPRGAELHETARRSLAIEALDASCHAFDRGLTGDEPIDEYIAFALETYPRAKELPHWRGLLRRQRIGAKASPYVPLFFANAVRWRVRNDINRRRWERKGV</sequence>
<dbReference type="InterPro" id="IPR029044">
    <property type="entry name" value="Nucleotide-diphossugar_trans"/>
</dbReference>
<dbReference type="Proteomes" id="UP000624709">
    <property type="component" value="Unassembled WGS sequence"/>
</dbReference>
<dbReference type="PANTHER" id="PTHR43685:SF11">
    <property type="entry name" value="GLYCOSYLTRANSFERASE TAGX-RELATED"/>
    <property type="match status" value="1"/>
</dbReference>
<dbReference type="EMBL" id="BOMS01000133">
    <property type="protein sequence ID" value="GIE71786.1"/>
    <property type="molecule type" value="Genomic_DNA"/>
</dbReference>
<keyword evidence="2" id="KW-0808">Transferase</keyword>
<accession>A0ABQ4BNC2</accession>
<keyword evidence="3" id="KW-1185">Reference proteome</keyword>
<dbReference type="InterPro" id="IPR001173">
    <property type="entry name" value="Glyco_trans_2-like"/>
</dbReference>
<reference evidence="2 3" key="1">
    <citation type="submission" date="2021-01" db="EMBL/GenBank/DDBJ databases">
        <title>Whole genome shotgun sequence of Actinoplanes palleronii NBRC 14916.</title>
        <authorList>
            <person name="Komaki H."/>
            <person name="Tamura T."/>
        </authorList>
    </citation>
    <scope>NUCLEOTIDE SEQUENCE [LARGE SCALE GENOMIC DNA]</scope>
    <source>
        <strain evidence="2 3">NBRC 14916</strain>
    </source>
</reference>
<organism evidence="2 3">
    <name type="scientific">Actinoplanes palleronii</name>
    <dbReference type="NCBI Taxonomy" id="113570"/>
    <lineage>
        <taxon>Bacteria</taxon>
        <taxon>Bacillati</taxon>
        <taxon>Actinomycetota</taxon>
        <taxon>Actinomycetes</taxon>
        <taxon>Micromonosporales</taxon>
        <taxon>Micromonosporaceae</taxon>
        <taxon>Actinoplanes</taxon>
    </lineage>
</organism>
<protein>
    <submittedName>
        <fullName evidence="2">Glycosyl transferase</fullName>
    </submittedName>
</protein>
<dbReference type="PANTHER" id="PTHR43685">
    <property type="entry name" value="GLYCOSYLTRANSFERASE"/>
    <property type="match status" value="1"/>
</dbReference>
<evidence type="ECO:0000313" key="2">
    <source>
        <dbReference type="EMBL" id="GIE71786.1"/>
    </source>
</evidence>